<reference evidence="2" key="1">
    <citation type="journal article" date="2012" name="Nature">
        <title>The tomato genome sequence provides insights into fleshy fruit evolution.</title>
        <authorList>
            <consortium name="Tomato Genome Consortium"/>
        </authorList>
    </citation>
    <scope>NUCLEOTIDE SEQUENCE [LARGE SCALE GENOMIC DNA]</scope>
    <source>
        <strain evidence="2">cv. Heinz 1706</strain>
    </source>
</reference>
<dbReference type="PANTHER" id="PTHR37724">
    <property type="entry name" value="OS02G0564300 PROTEIN"/>
    <property type="match status" value="1"/>
</dbReference>
<dbReference type="Proteomes" id="UP000004994">
    <property type="component" value="Chromosome 9"/>
</dbReference>
<accession>A0A3Q7I0A7</accession>
<reference evidence="2" key="2">
    <citation type="submission" date="2019-01" db="UniProtKB">
        <authorList>
            <consortium name="EnsemblPlants"/>
        </authorList>
    </citation>
    <scope>IDENTIFICATION</scope>
    <source>
        <strain evidence="2">cv. Heinz 1706</strain>
    </source>
</reference>
<dbReference type="PaxDb" id="4081-Solyc09g011410.2.1"/>
<protein>
    <recommendedName>
        <fullName evidence="4">DEAD-box ATP-dependent RNA helicase 33</fullName>
    </recommendedName>
</protein>
<feature type="compositionally biased region" description="Basic and acidic residues" evidence="1">
    <location>
        <begin position="331"/>
        <end position="346"/>
    </location>
</feature>
<dbReference type="STRING" id="4081.A0A3Q7I0A7"/>
<feature type="compositionally biased region" description="Polar residues" evidence="1">
    <location>
        <begin position="248"/>
        <end position="260"/>
    </location>
</feature>
<sequence length="402" mass="45183">MYCTSRESNPDKYAYSQNSQIAIRKDIDECREDAGIISVERRIDCFEALFRKKMSLLSSSFLVSAPCKSISSSKTILGESQLFLSTKFSSLSLTTTTTTITNVPYRKLIIRMGGGPRTYPGGVSKWQWKRMQAKKSKQLLKARLARERQIYEMRKRAELKAAVSELERPWEVVEKAPTLFSVSADEHLRVLADRFQKPGGFDMWSDKDGPELFKPEDGLPSARFFPKGVVHSIKPYGNVENTDRGSDEFSNLGSDSQSGSDRLVHAQMQAELAKKEVESDKKVRMKSARNEQKNSTKLRSGSNREGNEGLVSNNVSKDGNSRTGMQNKLRKSTDQRKLSVHAEKFNSAEAGKSRVKNKGHIPVDSDGKHGRFNLVDMFDDSDSPVFELSLLNDGSYELQPDN</sequence>
<feature type="compositionally biased region" description="Polar residues" evidence="1">
    <location>
        <begin position="295"/>
        <end position="326"/>
    </location>
</feature>
<evidence type="ECO:0000313" key="3">
    <source>
        <dbReference type="Proteomes" id="UP000004994"/>
    </source>
</evidence>
<dbReference type="AlphaFoldDB" id="A0A3Q7I0A7"/>
<name>A0A3Q7I0A7_SOLLC</name>
<dbReference type="OMA" id="SVHAEKF"/>
<feature type="compositionally biased region" description="Basic and acidic residues" evidence="1">
    <location>
        <begin position="273"/>
        <end position="294"/>
    </location>
</feature>
<dbReference type="EnsemblPlants" id="Solyc09g011410.3.1">
    <property type="protein sequence ID" value="Solyc09g011410.3.1"/>
    <property type="gene ID" value="Solyc09g011410.3"/>
</dbReference>
<feature type="region of interest" description="Disordered" evidence="1">
    <location>
        <begin position="235"/>
        <end position="260"/>
    </location>
</feature>
<proteinExistence type="predicted"/>
<evidence type="ECO:0008006" key="4">
    <source>
        <dbReference type="Google" id="ProtNLM"/>
    </source>
</evidence>
<dbReference type="PANTHER" id="PTHR37724:SF1">
    <property type="entry name" value="OS02G0564300 PROTEIN"/>
    <property type="match status" value="1"/>
</dbReference>
<feature type="region of interest" description="Disordered" evidence="1">
    <location>
        <begin position="273"/>
        <end position="369"/>
    </location>
</feature>
<evidence type="ECO:0000256" key="1">
    <source>
        <dbReference type="SAM" id="MobiDB-lite"/>
    </source>
</evidence>
<keyword evidence="3" id="KW-1185">Reference proteome</keyword>
<evidence type="ECO:0000313" key="2">
    <source>
        <dbReference type="EnsemblPlants" id="Solyc09g011410.3.1"/>
    </source>
</evidence>
<dbReference type="Gramene" id="Solyc09g011410.3.1">
    <property type="protein sequence ID" value="Solyc09g011410.3.1"/>
    <property type="gene ID" value="Solyc09g011410.3"/>
</dbReference>
<organism evidence="2">
    <name type="scientific">Solanum lycopersicum</name>
    <name type="common">Tomato</name>
    <name type="synonym">Lycopersicon esculentum</name>
    <dbReference type="NCBI Taxonomy" id="4081"/>
    <lineage>
        <taxon>Eukaryota</taxon>
        <taxon>Viridiplantae</taxon>
        <taxon>Streptophyta</taxon>
        <taxon>Embryophyta</taxon>
        <taxon>Tracheophyta</taxon>
        <taxon>Spermatophyta</taxon>
        <taxon>Magnoliopsida</taxon>
        <taxon>eudicotyledons</taxon>
        <taxon>Gunneridae</taxon>
        <taxon>Pentapetalae</taxon>
        <taxon>asterids</taxon>
        <taxon>lamiids</taxon>
        <taxon>Solanales</taxon>
        <taxon>Solanaceae</taxon>
        <taxon>Solanoideae</taxon>
        <taxon>Solaneae</taxon>
        <taxon>Solanum</taxon>
        <taxon>Solanum subgen. Lycopersicon</taxon>
    </lineage>
</organism>
<dbReference type="InParanoid" id="A0A3Q7I0A7"/>